<dbReference type="SUPFAM" id="SSF50814">
    <property type="entry name" value="Lipocalins"/>
    <property type="match status" value="1"/>
</dbReference>
<dbReference type="EMBL" id="CAXLJM020000012">
    <property type="protein sequence ID" value="CAL8076687.1"/>
    <property type="molecule type" value="Genomic_DNA"/>
</dbReference>
<evidence type="ECO:0000256" key="1">
    <source>
        <dbReference type="SAM" id="SignalP"/>
    </source>
</evidence>
<protein>
    <submittedName>
        <fullName evidence="2">Uncharacterized protein</fullName>
    </submittedName>
</protein>
<keyword evidence="1" id="KW-0732">Signal</keyword>
<dbReference type="InterPro" id="IPR012674">
    <property type="entry name" value="Calycin"/>
</dbReference>
<feature type="chain" id="PRO_5046610236" evidence="1">
    <location>
        <begin position="21"/>
        <end position="167"/>
    </location>
</feature>
<feature type="signal peptide" evidence="1">
    <location>
        <begin position="1"/>
        <end position="20"/>
    </location>
</feature>
<comment type="caution">
    <text evidence="2">The sequence shown here is derived from an EMBL/GenBank/DDBJ whole genome shotgun (WGS) entry which is preliminary data.</text>
</comment>
<keyword evidence="3" id="KW-1185">Reference proteome</keyword>
<proteinExistence type="predicted"/>
<evidence type="ECO:0000313" key="2">
    <source>
        <dbReference type="EMBL" id="CAL8076687.1"/>
    </source>
</evidence>
<evidence type="ECO:0000313" key="3">
    <source>
        <dbReference type="Proteomes" id="UP001642540"/>
    </source>
</evidence>
<dbReference type="Proteomes" id="UP001642540">
    <property type="component" value="Unassembled WGS sequence"/>
</dbReference>
<organism evidence="2 3">
    <name type="scientific">Orchesella dallaii</name>
    <dbReference type="NCBI Taxonomy" id="48710"/>
    <lineage>
        <taxon>Eukaryota</taxon>
        <taxon>Metazoa</taxon>
        <taxon>Ecdysozoa</taxon>
        <taxon>Arthropoda</taxon>
        <taxon>Hexapoda</taxon>
        <taxon>Collembola</taxon>
        <taxon>Entomobryomorpha</taxon>
        <taxon>Entomobryoidea</taxon>
        <taxon>Orchesellidae</taxon>
        <taxon>Orchesellinae</taxon>
        <taxon>Orchesella</taxon>
    </lineage>
</organism>
<name>A0ABP1PTB6_9HEXA</name>
<reference evidence="2 3" key="1">
    <citation type="submission" date="2024-08" db="EMBL/GenBank/DDBJ databases">
        <authorList>
            <person name="Cucini C."/>
            <person name="Frati F."/>
        </authorList>
    </citation>
    <scope>NUCLEOTIDE SEQUENCE [LARGE SCALE GENOMIC DNA]</scope>
</reference>
<accession>A0ABP1PTB6</accession>
<dbReference type="Gene3D" id="2.40.128.20">
    <property type="match status" value="1"/>
</dbReference>
<gene>
    <name evidence="2" type="ORF">ODALV1_LOCUS3556</name>
</gene>
<sequence>MSKTLIIGAVLAISAALVLGDALIEVPKSGAYTVTHVQIDKARTYAQDLGWEKEHEQLLIEMLTKDFGVRFENIGHNHFNITFYSHAKVSNMEIEDGKELDSPNIVGMPVKNKLTMEPLKLNIRQTYPSGKHADLSWTFKPNQMTITHTSNSHSAEIKLKKNDAFQG</sequence>